<dbReference type="InterPro" id="IPR007922">
    <property type="entry name" value="DciA-like"/>
</dbReference>
<organism evidence="1 2">
    <name type="scientific">Veronia pacifica</name>
    <dbReference type="NCBI Taxonomy" id="1080227"/>
    <lineage>
        <taxon>Bacteria</taxon>
        <taxon>Pseudomonadati</taxon>
        <taxon>Pseudomonadota</taxon>
        <taxon>Gammaproteobacteria</taxon>
        <taxon>Vibrionales</taxon>
        <taxon>Vibrionaceae</taxon>
        <taxon>Veronia</taxon>
    </lineage>
</organism>
<evidence type="ECO:0008006" key="3">
    <source>
        <dbReference type="Google" id="ProtNLM"/>
    </source>
</evidence>
<dbReference type="RefSeq" id="WP_068900745.1">
    <property type="nucleotide sequence ID" value="NZ_JBHUIF010000019.1"/>
</dbReference>
<comment type="caution">
    <text evidence="1">The sequence shown here is derived from an EMBL/GenBank/DDBJ whole genome shotgun (WGS) entry which is preliminary data.</text>
</comment>
<dbReference type="Pfam" id="PF05258">
    <property type="entry name" value="DciA"/>
    <property type="match status" value="1"/>
</dbReference>
<accession>A0A1C3ELG5</accession>
<proteinExistence type="predicted"/>
<reference evidence="1 2" key="1">
    <citation type="submission" date="2016-05" db="EMBL/GenBank/DDBJ databases">
        <title>Genomic Taxonomy of the Vibrionaceae.</title>
        <authorList>
            <person name="Gomez-Gil B."/>
            <person name="Enciso-Ibarra J."/>
        </authorList>
    </citation>
    <scope>NUCLEOTIDE SEQUENCE [LARGE SCALE GENOMIC DNA]</scope>
    <source>
        <strain evidence="1 2">CAIM 1920</strain>
    </source>
</reference>
<dbReference type="Proteomes" id="UP000094936">
    <property type="component" value="Unassembled WGS sequence"/>
</dbReference>
<keyword evidence="2" id="KW-1185">Reference proteome</keyword>
<dbReference type="OrthoDB" id="5767011at2"/>
<dbReference type="EMBL" id="LYBM01000010">
    <property type="protein sequence ID" value="ODA34083.1"/>
    <property type="molecule type" value="Genomic_DNA"/>
</dbReference>
<evidence type="ECO:0000313" key="2">
    <source>
        <dbReference type="Proteomes" id="UP000094936"/>
    </source>
</evidence>
<gene>
    <name evidence="1" type="ORF">A8L45_07315</name>
</gene>
<dbReference type="AlphaFoldDB" id="A0A1C3ELG5"/>
<protein>
    <recommendedName>
        <fullName evidence="3">RNA-binding protein</fullName>
    </recommendedName>
</protein>
<evidence type="ECO:0000313" key="1">
    <source>
        <dbReference type="EMBL" id="ODA34083.1"/>
    </source>
</evidence>
<dbReference type="STRING" id="1080227.A8L45_07315"/>
<sequence>MRDHRPQATQDLLADSLPGQIQQRALALAELNKQVLGLLPQNAANQCRVANFRQGVLILECGSSSWATRLNYERMNLISQLRRDLLPELTTVDIKINPSLASSHPSTIRKCEPAFPPSVLSLQAAEYLKVLASGAEGKVKKRLESLAKLAK</sequence>
<name>A0A1C3ELG5_9GAMM</name>